<dbReference type="SUPFAM" id="SSF46894">
    <property type="entry name" value="C-terminal effector domain of the bipartite response regulators"/>
    <property type="match status" value="1"/>
</dbReference>
<organism evidence="4 5">
    <name type="scientific">Roseateles subflavus</name>
    <dbReference type="NCBI Taxonomy" id="3053353"/>
    <lineage>
        <taxon>Bacteria</taxon>
        <taxon>Pseudomonadati</taxon>
        <taxon>Pseudomonadota</taxon>
        <taxon>Betaproteobacteria</taxon>
        <taxon>Burkholderiales</taxon>
        <taxon>Sphaerotilaceae</taxon>
        <taxon>Roseateles</taxon>
    </lineage>
</organism>
<dbReference type="InterPro" id="IPR016032">
    <property type="entry name" value="Sig_transdc_resp-reg_C-effctor"/>
</dbReference>
<evidence type="ECO:0000259" key="3">
    <source>
        <dbReference type="PROSITE" id="PS50110"/>
    </source>
</evidence>
<dbReference type="CDD" id="cd17535">
    <property type="entry name" value="REC_NarL-like"/>
    <property type="match status" value="1"/>
</dbReference>
<sequence>MVNVLLADDHQILREGTSMLLSSQSGIKVVGEVSAASELLAKYEELKPDVVVLDVAFGGDTIAGIEAAQQLLMKHKAASIVFLSSYDLASLVRRAYNMGAMAYLTKDIDNSILIGAIIQAASGQRYYHPDVLAALGLDSIGERSKYEMLSTDQQHLFRLLALQKTGKEISEEMGLALRTVTKMTAHLKETLGFDRPLQFTFMALRLGLVNPNALH</sequence>
<keyword evidence="5" id="KW-1185">Reference proteome</keyword>
<dbReference type="EMBL" id="JASVDS010000008">
    <property type="protein sequence ID" value="MDL5034398.1"/>
    <property type="molecule type" value="Genomic_DNA"/>
</dbReference>
<proteinExistence type="predicted"/>
<dbReference type="InterPro" id="IPR039420">
    <property type="entry name" value="WalR-like"/>
</dbReference>
<evidence type="ECO:0000313" key="4">
    <source>
        <dbReference type="EMBL" id="MDL5034398.1"/>
    </source>
</evidence>
<feature type="domain" description="Response regulatory" evidence="3">
    <location>
        <begin position="3"/>
        <end position="121"/>
    </location>
</feature>
<reference evidence="4 5" key="1">
    <citation type="submission" date="2023-06" db="EMBL/GenBank/DDBJ databases">
        <title>Pelomonas sp. APW6 16S ribosomal RNA gene genome sequencing and assembly.</title>
        <authorList>
            <person name="Woo H."/>
        </authorList>
    </citation>
    <scope>NUCLEOTIDE SEQUENCE [LARGE SCALE GENOMIC DNA]</scope>
    <source>
        <strain evidence="4 5">APW6</strain>
    </source>
</reference>
<feature type="modified residue" description="4-aspartylphosphate" evidence="2">
    <location>
        <position position="54"/>
    </location>
</feature>
<dbReference type="PANTHER" id="PTHR43214:SF43">
    <property type="entry name" value="TWO-COMPONENT RESPONSE REGULATOR"/>
    <property type="match status" value="1"/>
</dbReference>
<protein>
    <submittedName>
        <fullName evidence="4">Response regulator transcription factor</fullName>
    </submittedName>
</protein>
<dbReference type="PANTHER" id="PTHR43214">
    <property type="entry name" value="TWO-COMPONENT RESPONSE REGULATOR"/>
    <property type="match status" value="1"/>
</dbReference>
<name>A0ABT7LNK3_9BURK</name>
<dbReference type="InterPro" id="IPR058245">
    <property type="entry name" value="NreC/VraR/RcsB-like_REC"/>
</dbReference>
<dbReference type="RefSeq" id="WP_285984473.1">
    <property type="nucleotide sequence ID" value="NZ_JASVDS010000008.1"/>
</dbReference>
<gene>
    <name evidence="4" type="ORF">QRD43_21020</name>
</gene>
<accession>A0ABT7LNK3</accession>
<evidence type="ECO:0000256" key="1">
    <source>
        <dbReference type="ARBA" id="ARBA00023125"/>
    </source>
</evidence>
<keyword evidence="2" id="KW-0597">Phosphoprotein</keyword>
<dbReference type="InterPro" id="IPR011006">
    <property type="entry name" value="CheY-like_superfamily"/>
</dbReference>
<keyword evidence="1" id="KW-0238">DNA-binding</keyword>
<dbReference type="PROSITE" id="PS50110">
    <property type="entry name" value="RESPONSE_REGULATORY"/>
    <property type="match status" value="1"/>
</dbReference>
<dbReference type="Gene3D" id="3.40.50.2300">
    <property type="match status" value="1"/>
</dbReference>
<dbReference type="Proteomes" id="UP001238603">
    <property type="component" value="Unassembled WGS sequence"/>
</dbReference>
<dbReference type="Pfam" id="PF00072">
    <property type="entry name" value="Response_reg"/>
    <property type="match status" value="1"/>
</dbReference>
<dbReference type="SUPFAM" id="SSF52172">
    <property type="entry name" value="CheY-like"/>
    <property type="match status" value="1"/>
</dbReference>
<comment type="caution">
    <text evidence="4">The sequence shown here is derived from an EMBL/GenBank/DDBJ whole genome shotgun (WGS) entry which is preliminary data.</text>
</comment>
<dbReference type="SMART" id="SM00448">
    <property type="entry name" value="REC"/>
    <property type="match status" value="1"/>
</dbReference>
<dbReference type="InterPro" id="IPR001789">
    <property type="entry name" value="Sig_transdc_resp-reg_receiver"/>
</dbReference>
<evidence type="ECO:0000256" key="2">
    <source>
        <dbReference type="PROSITE-ProRule" id="PRU00169"/>
    </source>
</evidence>
<evidence type="ECO:0000313" key="5">
    <source>
        <dbReference type="Proteomes" id="UP001238603"/>
    </source>
</evidence>